<accession>A0A0A9W1C6</accession>
<dbReference type="EMBL" id="GBHO01044949">
    <property type="protein sequence ID" value="JAF98654.1"/>
    <property type="molecule type" value="Transcribed_RNA"/>
</dbReference>
<sequence>MLRENMLDTLALPADECDGSVSIATSTRYQFFTNDDDSASEGAGSTNVQRAQVDRDPYDDVPSAVPSTATGVGGSKSITTSRTPTLDVIKDLQQSFNKNAAVGAGLHPEPVRSVAGGAAAVPTATGVKAADASASI</sequence>
<gene>
    <name evidence="2" type="primary">CFDP2_46</name>
    <name evidence="3" type="synonym">CFDP2_10</name>
    <name evidence="3" type="ORF">CM83_21636</name>
    <name evidence="2" type="ORF">CM83_21673</name>
</gene>
<proteinExistence type="predicted"/>
<evidence type="ECO:0000313" key="3">
    <source>
        <dbReference type="EMBL" id="JAG13583.1"/>
    </source>
</evidence>
<protein>
    <submittedName>
        <fullName evidence="2">Craniofacial development protein 2</fullName>
    </submittedName>
</protein>
<evidence type="ECO:0000256" key="1">
    <source>
        <dbReference type="SAM" id="MobiDB-lite"/>
    </source>
</evidence>
<reference evidence="2" key="2">
    <citation type="submission" date="2014-07" db="EMBL/GenBank/DDBJ databases">
        <authorList>
            <person name="Hull J."/>
        </authorList>
    </citation>
    <scope>NUCLEOTIDE SEQUENCE</scope>
</reference>
<name>A0A0A9W1C6_LYGHE</name>
<feature type="compositionally biased region" description="Polar residues" evidence="1">
    <location>
        <begin position="65"/>
        <end position="81"/>
    </location>
</feature>
<dbReference type="AlphaFoldDB" id="A0A0A9W1C6"/>
<dbReference type="EMBL" id="GBHO01030021">
    <property type="protein sequence ID" value="JAG13583.1"/>
    <property type="molecule type" value="Transcribed_RNA"/>
</dbReference>
<feature type="region of interest" description="Disordered" evidence="1">
    <location>
        <begin position="33"/>
        <end position="81"/>
    </location>
</feature>
<evidence type="ECO:0000313" key="2">
    <source>
        <dbReference type="EMBL" id="JAF98654.1"/>
    </source>
</evidence>
<reference evidence="2" key="1">
    <citation type="journal article" date="2014" name="PLoS ONE">
        <title>Transcriptome-Based Identification of ABC Transporters in the Western Tarnished Plant Bug Lygus hesperus.</title>
        <authorList>
            <person name="Hull J.J."/>
            <person name="Chaney K."/>
            <person name="Geib S.M."/>
            <person name="Fabrick J.A."/>
            <person name="Brent C.S."/>
            <person name="Walsh D."/>
            <person name="Lavine L.C."/>
        </authorList>
    </citation>
    <scope>NUCLEOTIDE SEQUENCE</scope>
</reference>
<organism evidence="2">
    <name type="scientific">Lygus hesperus</name>
    <name type="common">Western plant bug</name>
    <dbReference type="NCBI Taxonomy" id="30085"/>
    <lineage>
        <taxon>Eukaryota</taxon>
        <taxon>Metazoa</taxon>
        <taxon>Ecdysozoa</taxon>
        <taxon>Arthropoda</taxon>
        <taxon>Hexapoda</taxon>
        <taxon>Insecta</taxon>
        <taxon>Pterygota</taxon>
        <taxon>Neoptera</taxon>
        <taxon>Paraneoptera</taxon>
        <taxon>Hemiptera</taxon>
        <taxon>Heteroptera</taxon>
        <taxon>Panheteroptera</taxon>
        <taxon>Cimicomorpha</taxon>
        <taxon>Miridae</taxon>
        <taxon>Mirini</taxon>
        <taxon>Lygus</taxon>
    </lineage>
</organism>